<gene>
    <name evidence="5" type="ORF">KL86APRO_10876</name>
</gene>
<proteinExistence type="inferred from homology"/>
<dbReference type="InterPro" id="IPR006311">
    <property type="entry name" value="TAT_signal"/>
</dbReference>
<dbReference type="NCBIfam" id="NF037995">
    <property type="entry name" value="TRAP_S1"/>
    <property type="match status" value="1"/>
</dbReference>
<dbReference type="CDD" id="cd13603">
    <property type="entry name" value="PBP2_TRAP_Siap_TeaA_like"/>
    <property type="match status" value="1"/>
</dbReference>
<organism evidence="5">
    <name type="scientific">uncultured Alphaproteobacteria bacterium</name>
    <dbReference type="NCBI Taxonomy" id="91750"/>
    <lineage>
        <taxon>Bacteria</taxon>
        <taxon>Pseudomonadati</taxon>
        <taxon>Pseudomonadota</taxon>
        <taxon>Alphaproteobacteria</taxon>
        <taxon>environmental samples</taxon>
    </lineage>
</organism>
<dbReference type="GO" id="GO:0055085">
    <property type="term" value="P:transmembrane transport"/>
    <property type="evidence" value="ECO:0007669"/>
    <property type="project" value="InterPro"/>
</dbReference>
<dbReference type="PANTHER" id="PTHR33376:SF4">
    <property type="entry name" value="SIALIC ACID-BINDING PERIPLASMIC PROTEIN SIAP"/>
    <property type="match status" value="1"/>
</dbReference>
<keyword evidence="4" id="KW-0732">Signal</keyword>
<dbReference type="EMBL" id="FLUO01000001">
    <property type="protein sequence ID" value="SBV97377.1"/>
    <property type="molecule type" value="Genomic_DNA"/>
</dbReference>
<dbReference type="Pfam" id="PF03480">
    <property type="entry name" value="DctP"/>
    <property type="match status" value="1"/>
</dbReference>
<evidence type="ECO:0000256" key="4">
    <source>
        <dbReference type="ARBA" id="ARBA00022729"/>
    </source>
</evidence>
<dbReference type="NCBIfam" id="TIGR00787">
    <property type="entry name" value="dctP"/>
    <property type="match status" value="1"/>
</dbReference>
<dbReference type="InterPro" id="IPR018389">
    <property type="entry name" value="DctP_fam"/>
</dbReference>
<dbReference type="InterPro" id="IPR038404">
    <property type="entry name" value="TRAP_DctP_sf"/>
</dbReference>
<dbReference type="GO" id="GO:0030288">
    <property type="term" value="C:outer membrane-bounded periplasmic space"/>
    <property type="evidence" value="ECO:0007669"/>
    <property type="project" value="InterPro"/>
</dbReference>
<dbReference type="InterPro" id="IPR004682">
    <property type="entry name" value="TRAP_DctP"/>
</dbReference>
<reference evidence="5" key="1">
    <citation type="submission" date="2016-04" db="EMBL/GenBank/DDBJ databases">
        <authorList>
            <person name="Evans L.H."/>
            <person name="Alamgir A."/>
            <person name="Owens N."/>
            <person name="Weber N.D."/>
            <person name="Virtaneva K."/>
            <person name="Barbian K."/>
            <person name="Babar A."/>
            <person name="Rosenke K."/>
        </authorList>
    </citation>
    <scope>NUCLEOTIDE SEQUENCE</scope>
    <source>
        <strain evidence="5">86</strain>
    </source>
</reference>
<evidence type="ECO:0000256" key="3">
    <source>
        <dbReference type="ARBA" id="ARBA00022448"/>
    </source>
</evidence>
<dbReference type="Gene3D" id="3.40.190.170">
    <property type="entry name" value="Bacterial extracellular solute-binding protein, family 7"/>
    <property type="match status" value="1"/>
</dbReference>
<sequence>MDTKLTRRSFAIGTAIGAAGLALGAPSIVRAAAKTTLKLGHLANEQDPWHKACLKFAEETARLTNGEVEIKVFPNEQLGKETDLIKGIQLGTVDFTITGESLQNWAPSAALLAVPYAIRDLDHMDKVVNGKVGAKIAENIEAKTQLRPLTFFPRGPRNLTSNRPIKTPDELDGLKIRVPNVPLFVSFWQALGAKPTPMAFSEVFTSLQNGTIEAQENPLALIKSASFNEVQKYVNLTEHVVSWIYLAGSAKKLDKLPKAHKDAIMAAAKTAGSYERELFLADEKNLADELKGKGMTFVAADKAAFAKKGHDAVVAALKPEVKPLFEEILAIA</sequence>
<comment type="similarity">
    <text evidence="2">Belongs to the bacterial solute-binding protein 7 family.</text>
</comment>
<name>A0A212JD58_9PROT</name>
<evidence type="ECO:0000256" key="2">
    <source>
        <dbReference type="ARBA" id="ARBA00009023"/>
    </source>
</evidence>
<dbReference type="PANTHER" id="PTHR33376">
    <property type="match status" value="1"/>
</dbReference>
<evidence type="ECO:0000313" key="5">
    <source>
        <dbReference type="EMBL" id="SBV97377.1"/>
    </source>
</evidence>
<evidence type="ECO:0000256" key="1">
    <source>
        <dbReference type="ARBA" id="ARBA00004196"/>
    </source>
</evidence>
<accession>A0A212JD58</accession>
<dbReference type="PROSITE" id="PS51318">
    <property type="entry name" value="TAT"/>
    <property type="match status" value="1"/>
</dbReference>
<dbReference type="AlphaFoldDB" id="A0A212JD58"/>
<keyword evidence="3" id="KW-0813">Transport</keyword>
<dbReference type="PIRSF" id="PIRSF006470">
    <property type="entry name" value="DctB"/>
    <property type="match status" value="1"/>
</dbReference>
<protein>
    <submittedName>
        <fullName evidence="5">TRAP dicarboxylate transporter</fullName>
    </submittedName>
</protein>
<comment type="subcellular location">
    <subcellularLocation>
        <location evidence="1">Cell envelope</location>
    </subcellularLocation>
</comment>